<sequence length="67" mass="7556">MLTKHSNDPTWSATVLNNLENGNRSKVESITLTLEKKSINDEYRVAEIFADNLAGIFSNQDIPDFDN</sequence>
<dbReference type="Proteomes" id="UP000276133">
    <property type="component" value="Unassembled WGS sequence"/>
</dbReference>
<dbReference type="AlphaFoldDB" id="A0A3M7P2S5"/>
<name>A0A3M7P2S5_BRAPC</name>
<organism evidence="1 2">
    <name type="scientific">Brachionus plicatilis</name>
    <name type="common">Marine rotifer</name>
    <name type="synonym">Brachionus muelleri</name>
    <dbReference type="NCBI Taxonomy" id="10195"/>
    <lineage>
        <taxon>Eukaryota</taxon>
        <taxon>Metazoa</taxon>
        <taxon>Spiralia</taxon>
        <taxon>Gnathifera</taxon>
        <taxon>Rotifera</taxon>
        <taxon>Eurotatoria</taxon>
        <taxon>Monogononta</taxon>
        <taxon>Pseudotrocha</taxon>
        <taxon>Ploima</taxon>
        <taxon>Brachionidae</taxon>
        <taxon>Brachionus</taxon>
    </lineage>
</organism>
<accession>A0A3M7P2S5</accession>
<keyword evidence="2" id="KW-1185">Reference proteome</keyword>
<protein>
    <submittedName>
        <fullName evidence="1">Uncharacterized protein</fullName>
    </submittedName>
</protein>
<evidence type="ECO:0000313" key="2">
    <source>
        <dbReference type="Proteomes" id="UP000276133"/>
    </source>
</evidence>
<dbReference type="EMBL" id="REGN01013962">
    <property type="protein sequence ID" value="RMZ93249.1"/>
    <property type="molecule type" value="Genomic_DNA"/>
</dbReference>
<comment type="caution">
    <text evidence="1">The sequence shown here is derived from an EMBL/GenBank/DDBJ whole genome shotgun (WGS) entry which is preliminary data.</text>
</comment>
<proteinExistence type="predicted"/>
<evidence type="ECO:0000313" key="1">
    <source>
        <dbReference type="EMBL" id="RMZ93249.1"/>
    </source>
</evidence>
<dbReference type="OrthoDB" id="415068at2759"/>
<reference evidence="1 2" key="1">
    <citation type="journal article" date="2018" name="Sci. Rep.">
        <title>Genomic signatures of local adaptation to the degree of environmental predictability in rotifers.</title>
        <authorList>
            <person name="Franch-Gras L."/>
            <person name="Hahn C."/>
            <person name="Garcia-Roger E.M."/>
            <person name="Carmona M.J."/>
            <person name="Serra M."/>
            <person name="Gomez A."/>
        </authorList>
    </citation>
    <scope>NUCLEOTIDE SEQUENCE [LARGE SCALE GENOMIC DNA]</scope>
    <source>
        <strain evidence="1">HYR1</strain>
    </source>
</reference>
<gene>
    <name evidence="1" type="ORF">BpHYR1_041023</name>
</gene>